<sequence length="1907" mass="208320">MKFNYYTKFVYLLTFIISIQTIQAQFTQWEQYESSDYFAKMEFYMNDPEAGSCSFYRLDYNFYVVGYSTDFGSKTTQPILPFAGQHHLEVGPGRTHDVSGSYNAYGSICSIYEQSDDVSISTDLPYPPGNFQATYLENGGVTLDWTNNTEIPNALHTIKLQYGQTILNLPGGTDTHTFTDCLPASTQFIWRVIFDGTVADSTYTVTGDPSVYTIPNPRPLPPPPSGGYGQISGTIKTTSGAGVGGVIVKATLMNNNDLGGCWPPEYLSQPSQGSGAFNIPDIYYDPDGPAAQYRVEAFLPGHQFRYPNASSMDSVIDYSLTSGLHNFNDANFIDITSYVISGSVTSSLFGCGVEDVTILEAPGGNSGIIPVKTAADGTFELVVPEGNKTYQIKASYRLGSIADSIISITIAEEDVGGADFIHTASETLSGFVGAGCNEYLGETSIEVRAPESGCLITTINPNANGYYSIELPARPLEVEVTGITLDPSSGLDEGEVLSGFGGVVETEFDSAQVIDFVFRKPLSLDVQGLPGLSCAAIPHPIIEQGKSYFLTLRVTEGDNCPVDTGKVVVFDNISASGVVGQILDSVVISNGLAIYELKPGDPNFFGDHLKDITFQAIAGEEMTQVTKMAIVTGAIQSGNNFTTAAPTELPFLILRDPPGDGSYASFSEESVTTIGQSYSTQVGGGVKVWAEAKVGTEIFGLELWGQIGGSFEINSSKSTTDEFVLEISNSQTFSTADDVNVIGEKGDVFVGAAVNFIYARAKTLDFDLQACALTQDTLLMLNANGFETTFIYTENYIRSNVIPTRQLIANNESLEDSVRYRAANDIKLWEQVLQLNQELKEEALSTAENYSWDSQVGSIEQSKSISVTKSKTLEFTTQIDVGVAAEVGFEFMNNGVTAGVDVNFQTTMGEVRTFESASVTTTTFHLEDGNQDNAFSVDVAEDAVFGTPVFKTLGGQTSCPHEEGTQELDNMTLFALNPVEVVESGNDAFFTFEIISNSFDNNPRKYFLELNPQSTNGAEVFFGSNNFTQPILISEIYPGSTTIGPIRVTRPNNLLQYDFEGIEFYLYPNCNSDYTLSDIVSVANVSAYFNSPCSNIDMSAPLDEWQVLQNSDQLLVTMSGYDLSNDFDKVIMQYKAKGSSNWLTSNVERLKSELLVGSTTVPWDLTNIKDGEYDIRFRLNCGTTFSFSNRTRGIIDRTAPRVFGIENPANDRYLPGKEISVQFHEDLDCSVLTQGNIYLKKIPENQLVAISTVCIGGKVNIVLQEEIGELYNQAFEVGLIGVTDLQGNERSDTVQWEFVVSEPDKDRDGVSDTKDRCPDGNDFLDSDMDGLPDDCDCLPDVATNGRLFSKAAMDFDGVDDHLSVAHNNTLNPGANVSFTFEAWVKIESSQGPLTILSKGSGTSTTNSYIFSIWQNKVALNIGDAGSNNTWMYSDSDVKLKKWTHLAVAYDHTNGVFTFFQDGIKDGERTITHGFSSNTNPLLIGNQGVDCNCNYFNGQLDELRMWNVAKTEAGLQAMMNQELSGSELNLIAYYNFNEGTAFGNNTDLTQVREHSPNALSADLINFDQQNIKSNWVNGPVRELNIAYELCKSCPDTSNVLLDFDMVDDYIHINNHPDLIPTSANTITFEAWIFPNNSASAQRILESSDGIFNNQFQMYLNEDSKIYILGLNFSSVTSHKTIESEQWTHIAIAFDQNACYVYINGILDIVQSFNVGTTNKGFPIIVGNHGGSGPANQGFNGRMDDIRFWNHRRTAEEIKDNLQKELTGEESGLLAYYNFNTGKAGQDNSASNIQIDASGNGHDGVLVGFSLNGSKSNYLTSPFNFSDGDRDGLPDVCDNCSAVKQLTIDNSLIDGVYRASEKIILGNGLSMPANANLTLRSPIVHVNQPIQTSSSATITIMPTPCDEEE</sequence>
<dbReference type="Proteomes" id="UP001156666">
    <property type="component" value="Unassembled WGS sequence"/>
</dbReference>
<dbReference type="InterPro" id="IPR006558">
    <property type="entry name" value="LamG-like"/>
</dbReference>
<dbReference type="SMART" id="SM00560">
    <property type="entry name" value="LamGL"/>
    <property type="match status" value="1"/>
</dbReference>
<reference evidence="5" key="1">
    <citation type="journal article" date="2014" name="Int. J. Syst. Evol. Microbiol.">
        <title>Complete genome sequence of Corynebacterium casei LMG S-19264T (=DSM 44701T), isolated from a smear-ripened cheese.</title>
        <authorList>
            <consortium name="US DOE Joint Genome Institute (JGI-PGF)"/>
            <person name="Walter F."/>
            <person name="Albersmeier A."/>
            <person name="Kalinowski J."/>
            <person name="Ruckert C."/>
        </authorList>
    </citation>
    <scope>NUCLEOTIDE SEQUENCE</scope>
    <source>
        <strain evidence="5">NBRC 108769</strain>
    </source>
</reference>
<dbReference type="GO" id="GO:0005975">
    <property type="term" value="P:carbohydrate metabolic process"/>
    <property type="evidence" value="ECO:0007669"/>
    <property type="project" value="UniProtKB-ARBA"/>
</dbReference>
<dbReference type="SUPFAM" id="SSF49899">
    <property type="entry name" value="Concanavalin A-like lectins/glucanases"/>
    <property type="match status" value="2"/>
</dbReference>
<gene>
    <name evidence="5" type="ORF">GCM10007940_41770</name>
</gene>
<proteinExistence type="predicted"/>
<evidence type="ECO:0000259" key="4">
    <source>
        <dbReference type="SMART" id="SM00560"/>
    </source>
</evidence>
<evidence type="ECO:0000313" key="5">
    <source>
        <dbReference type="EMBL" id="GLR19561.1"/>
    </source>
</evidence>
<dbReference type="GO" id="GO:0004553">
    <property type="term" value="F:hydrolase activity, hydrolyzing O-glycosyl compounds"/>
    <property type="evidence" value="ECO:0007669"/>
    <property type="project" value="UniProtKB-ARBA"/>
</dbReference>
<accession>A0AA37SRI2</accession>
<reference evidence="5" key="2">
    <citation type="submission" date="2023-01" db="EMBL/GenBank/DDBJ databases">
        <title>Draft genome sequence of Portibacter lacus strain NBRC 108769.</title>
        <authorList>
            <person name="Sun Q."/>
            <person name="Mori K."/>
        </authorList>
    </citation>
    <scope>NUCLEOTIDE SEQUENCE</scope>
    <source>
        <strain evidence="5">NBRC 108769</strain>
    </source>
</reference>
<dbReference type="Pfam" id="PF13385">
    <property type="entry name" value="Laminin_G_3"/>
    <property type="match status" value="2"/>
</dbReference>
<evidence type="ECO:0000313" key="6">
    <source>
        <dbReference type="Proteomes" id="UP001156666"/>
    </source>
</evidence>
<feature type="chain" id="PRO_5041325122" description="LamG-like jellyroll fold domain-containing protein" evidence="3">
    <location>
        <begin position="25"/>
        <end position="1907"/>
    </location>
</feature>
<evidence type="ECO:0000256" key="1">
    <source>
        <dbReference type="ARBA" id="ARBA00022729"/>
    </source>
</evidence>
<dbReference type="Gene3D" id="2.60.120.200">
    <property type="match status" value="2"/>
</dbReference>
<protein>
    <recommendedName>
        <fullName evidence="4">LamG-like jellyroll fold domain-containing protein</fullName>
    </recommendedName>
</protein>
<keyword evidence="2" id="KW-1015">Disulfide bond</keyword>
<evidence type="ECO:0000256" key="3">
    <source>
        <dbReference type="SAM" id="SignalP"/>
    </source>
</evidence>
<dbReference type="PANTHER" id="PTHR42535">
    <property type="entry name" value="OOKINETE PROTEIN, PUTATIVE-RELATED"/>
    <property type="match status" value="1"/>
</dbReference>
<dbReference type="InterPro" id="IPR013320">
    <property type="entry name" value="ConA-like_dom_sf"/>
</dbReference>
<organism evidence="5 6">
    <name type="scientific">Portibacter lacus</name>
    <dbReference type="NCBI Taxonomy" id="1099794"/>
    <lineage>
        <taxon>Bacteria</taxon>
        <taxon>Pseudomonadati</taxon>
        <taxon>Bacteroidota</taxon>
        <taxon>Saprospiria</taxon>
        <taxon>Saprospirales</taxon>
        <taxon>Haliscomenobacteraceae</taxon>
        <taxon>Portibacter</taxon>
    </lineage>
</organism>
<keyword evidence="1 3" id="KW-0732">Signal</keyword>
<feature type="domain" description="LamG-like jellyroll fold" evidence="4">
    <location>
        <begin position="1376"/>
        <end position="1512"/>
    </location>
</feature>
<feature type="signal peptide" evidence="3">
    <location>
        <begin position="1"/>
        <end position="24"/>
    </location>
</feature>
<dbReference type="RefSeq" id="WP_235291745.1">
    <property type="nucleotide sequence ID" value="NZ_BSOH01000027.1"/>
</dbReference>
<dbReference type="PANTHER" id="PTHR42535:SF2">
    <property type="entry name" value="CHROMOSOME UNDETERMINED SCAFFOLD_146, WHOLE GENOME SHOTGUN SEQUENCE"/>
    <property type="match status" value="1"/>
</dbReference>
<name>A0AA37SRI2_9BACT</name>
<evidence type="ECO:0000256" key="2">
    <source>
        <dbReference type="ARBA" id="ARBA00023157"/>
    </source>
</evidence>
<dbReference type="EMBL" id="BSOH01000027">
    <property type="protein sequence ID" value="GLR19561.1"/>
    <property type="molecule type" value="Genomic_DNA"/>
</dbReference>
<comment type="caution">
    <text evidence="5">The sequence shown here is derived from an EMBL/GenBank/DDBJ whole genome shotgun (WGS) entry which is preliminary data.</text>
</comment>
<keyword evidence="6" id="KW-1185">Reference proteome</keyword>